<dbReference type="PANTHER" id="PTHR48104">
    <property type="entry name" value="METACASPASE-4"/>
    <property type="match status" value="1"/>
</dbReference>
<dbReference type="EMBL" id="QPFP01000139">
    <property type="protein sequence ID" value="TEB20449.1"/>
    <property type="molecule type" value="Genomic_DNA"/>
</dbReference>
<evidence type="ECO:0000256" key="1">
    <source>
        <dbReference type="ARBA" id="ARBA00009005"/>
    </source>
</evidence>
<sequence length="281" mass="31019">MSQAELYDCCDPEVTGEGVQWAYSTCTGNKKALLIGINYVGTDNALHGCVNDALNLRKFITEKWGYNQDDITMLTDDPNVSKIRPTKANIIAQLQELVKDAQQNDGLFLFYSGHGKQIQNVDGSEADGMDEVICPVDFDEEGYIEDDYLKELVVDPLPAGCRLTVIFDCCNSGSALDLLYTYGHKGHILNGANPDDPKRSPADVVYLSGCRDDQVGIDAVEEGRATGALSHAFVENLSKEPKQSYLQMLVNTRKILKKKGYTQRPQLSSSHPIDTSLQFII</sequence>
<dbReference type="Pfam" id="PF00656">
    <property type="entry name" value="Peptidase_C14"/>
    <property type="match status" value="1"/>
</dbReference>
<proteinExistence type="inferred from homology"/>
<dbReference type="Gene3D" id="3.40.50.12660">
    <property type="match status" value="1"/>
</dbReference>
<dbReference type="SUPFAM" id="SSF52129">
    <property type="entry name" value="Caspase-like"/>
    <property type="match status" value="1"/>
</dbReference>
<keyword evidence="2" id="KW-0053">Apoptosis</keyword>
<evidence type="ECO:0000256" key="2">
    <source>
        <dbReference type="ARBA" id="ARBA00022703"/>
    </source>
</evidence>
<keyword evidence="3" id="KW-0378">Hydrolase</keyword>
<protein>
    <submittedName>
        <fullName evidence="5">Peptidase C14</fullName>
    </submittedName>
</protein>
<name>A0A4Y7SFP0_COPMI</name>
<evidence type="ECO:0000256" key="3">
    <source>
        <dbReference type="ARBA" id="ARBA00022807"/>
    </source>
</evidence>
<dbReference type="InterPro" id="IPR011600">
    <property type="entry name" value="Pept_C14_caspase"/>
</dbReference>
<accession>A0A4Y7SFP0</accession>
<dbReference type="GO" id="GO:0006508">
    <property type="term" value="P:proteolysis"/>
    <property type="evidence" value="ECO:0007669"/>
    <property type="project" value="InterPro"/>
</dbReference>
<dbReference type="GO" id="GO:0006915">
    <property type="term" value="P:apoptotic process"/>
    <property type="evidence" value="ECO:0007669"/>
    <property type="project" value="UniProtKB-KW"/>
</dbReference>
<keyword evidence="6" id="KW-1185">Reference proteome</keyword>
<dbReference type="GO" id="GO:0004197">
    <property type="term" value="F:cysteine-type endopeptidase activity"/>
    <property type="evidence" value="ECO:0007669"/>
    <property type="project" value="InterPro"/>
</dbReference>
<dbReference type="InterPro" id="IPR029030">
    <property type="entry name" value="Caspase-like_dom_sf"/>
</dbReference>
<keyword evidence="3" id="KW-0788">Thiol protease</keyword>
<gene>
    <name evidence="5" type="ORF">FA13DRAFT_1742922</name>
</gene>
<evidence type="ECO:0000313" key="5">
    <source>
        <dbReference type="EMBL" id="TEB20449.1"/>
    </source>
</evidence>
<dbReference type="AlphaFoldDB" id="A0A4Y7SFP0"/>
<evidence type="ECO:0000259" key="4">
    <source>
        <dbReference type="Pfam" id="PF00656"/>
    </source>
</evidence>
<dbReference type="OrthoDB" id="3223806at2759"/>
<evidence type="ECO:0000313" key="6">
    <source>
        <dbReference type="Proteomes" id="UP000298030"/>
    </source>
</evidence>
<organism evidence="5 6">
    <name type="scientific">Coprinellus micaceus</name>
    <name type="common">Glistening ink-cap mushroom</name>
    <name type="synonym">Coprinus micaceus</name>
    <dbReference type="NCBI Taxonomy" id="71717"/>
    <lineage>
        <taxon>Eukaryota</taxon>
        <taxon>Fungi</taxon>
        <taxon>Dikarya</taxon>
        <taxon>Basidiomycota</taxon>
        <taxon>Agaricomycotina</taxon>
        <taxon>Agaricomycetes</taxon>
        <taxon>Agaricomycetidae</taxon>
        <taxon>Agaricales</taxon>
        <taxon>Agaricineae</taxon>
        <taxon>Psathyrellaceae</taxon>
        <taxon>Coprinellus</taxon>
    </lineage>
</organism>
<comment type="caution">
    <text evidence="5">The sequence shown here is derived from an EMBL/GenBank/DDBJ whole genome shotgun (WGS) entry which is preliminary data.</text>
</comment>
<dbReference type="PANTHER" id="PTHR48104:SF30">
    <property type="entry name" value="METACASPASE-1"/>
    <property type="match status" value="1"/>
</dbReference>
<reference evidence="5 6" key="1">
    <citation type="journal article" date="2019" name="Nat. Ecol. Evol.">
        <title>Megaphylogeny resolves global patterns of mushroom evolution.</title>
        <authorList>
            <person name="Varga T."/>
            <person name="Krizsan K."/>
            <person name="Foldi C."/>
            <person name="Dima B."/>
            <person name="Sanchez-Garcia M."/>
            <person name="Sanchez-Ramirez S."/>
            <person name="Szollosi G.J."/>
            <person name="Szarkandi J.G."/>
            <person name="Papp V."/>
            <person name="Albert L."/>
            <person name="Andreopoulos W."/>
            <person name="Angelini C."/>
            <person name="Antonin V."/>
            <person name="Barry K.W."/>
            <person name="Bougher N.L."/>
            <person name="Buchanan P."/>
            <person name="Buyck B."/>
            <person name="Bense V."/>
            <person name="Catcheside P."/>
            <person name="Chovatia M."/>
            <person name="Cooper J."/>
            <person name="Damon W."/>
            <person name="Desjardin D."/>
            <person name="Finy P."/>
            <person name="Geml J."/>
            <person name="Haridas S."/>
            <person name="Hughes K."/>
            <person name="Justo A."/>
            <person name="Karasinski D."/>
            <person name="Kautmanova I."/>
            <person name="Kiss B."/>
            <person name="Kocsube S."/>
            <person name="Kotiranta H."/>
            <person name="LaButti K.M."/>
            <person name="Lechner B.E."/>
            <person name="Liimatainen K."/>
            <person name="Lipzen A."/>
            <person name="Lukacs Z."/>
            <person name="Mihaltcheva S."/>
            <person name="Morgado L.N."/>
            <person name="Niskanen T."/>
            <person name="Noordeloos M.E."/>
            <person name="Ohm R.A."/>
            <person name="Ortiz-Santana B."/>
            <person name="Ovrebo C."/>
            <person name="Racz N."/>
            <person name="Riley R."/>
            <person name="Savchenko A."/>
            <person name="Shiryaev A."/>
            <person name="Soop K."/>
            <person name="Spirin V."/>
            <person name="Szebenyi C."/>
            <person name="Tomsovsky M."/>
            <person name="Tulloss R.E."/>
            <person name="Uehling J."/>
            <person name="Grigoriev I.V."/>
            <person name="Vagvolgyi C."/>
            <person name="Papp T."/>
            <person name="Martin F.M."/>
            <person name="Miettinen O."/>
            <person name="Hibbett D.S."/>
            <person name="Nagy L.G."/>
        </authorList>
    </citation>
    <scope>NUCLEOTIDE SEQUENCE [LARGE SCALE GENOMIC DNA]</scope>
    <source>
        <strain evidence="5 6">FP101781</strain>
    </source>
</reference>
<dbReference type="GO" id="GO:0005737">
    <property type="term" value="C:cytoplasm"/>
    <property type="evidence" value="ECO:0007669"/>
    <property type="project" value="TreeGrafter"/>
</dbReference>
<dbReference type="Proteomes" id="UP000298030">
    <property type="component" value="Unassembled WGS sequence"/>
</dbReference>
<feature type="domain" description="Peptidase C14 caspase" evidence="4">
    <location>
        <begin position="30"/>
        <end position="272"/>
    </location>
</feature>
<keyword evidence="3" id="KW-0645">Protease</keyword>
<comment type="similarity">
    <text evidence="1">Belongs to the peptidase C14B family.</text>
</comment>
<dbReference type="InterPro" id="IPR050452">
    <property type="entry name" value="Metacaspase"/>
</dbReference>